<accession>A0ABX7P6S7</accession>
<dbReference type="RefSeq" id="WP_206727696.1">
    <property type="nucleotide sequence ID" value="NZ_CP071090.1"/>
</dbReference>
<feature type="compositionally biased region" description="Basic and acidic residues" evidence="1">
    <location>
        <begin position="3528"/>
        <end position="3539"/>
    </location>
</feature>
<sequence length="4667" mass="498254">MSRVLGVLALGLWVAACTREPRPSEPVAADTAAKSMAASAAKNTVATLAADGGSLETVCTDVVPESVAPEWIAGPLVSSGSAAQADFSAPVGAWGLLALQNGDGLGQGTAPSAEALLDGQVVATAGTGEGLKAVPVWLGGGNQLQVRTTGGGTARASVALLTKLPCSLLDVQVERGRGPAPRVTRAFQAAGPQSLGVLVVEAVGGQVVVGQVVLNGQVVLSLAQLEHLARPQVLAVPLQESNTLKVELMSGAGASVRVRVVDVDSLAPQVDLTAPVNGAVVAASPLQVSGTAGLDATVVEVNGTLATLSSGALSASVPLTAGSQALVATARDACGNVRRVCRAVVLDAELPVVTVSGVTEGQYIKAPVVLTYSVEDAHPGTVEATLDGQPFTSGSAVTTEGPHLLVVKAVDQAGNTKEVQRTFTVDSVPPALTVQSPVSGLLTRELQVEVVVSVEEAGQVARVLVGGEDLVKGVDGLWRRTVSLAEGANQLVVSALDAAGNPASVTRSVVRDSTAPILVISSPSEGARVSTLTVKVRGTATDTTPVVLTVNGASVTVASDGAFEVQQTLVQGSNTLELLLTDAAGNATPRTLHVFANETKPTLSITEPTDGLVTEATAVTVRGTATPHDSADTLTVMVAGALAATSADGSFVRTVQLSPGEQSIQVVAMDSYGLRAESTVRVTRKVTLPDGGTVDAGTPQDGGSGGVDGGTGPSTDAGTGVSDAGTGTAAPVLVLNAPAQGAVLGGSSVAVLGEVQGGTLPLSVKVNGASATVSVRSFSMSLSLPEGEHSLTVVVTDADGRTASTTRDVSVDRTKPYLNVTRPTQSPVTVSEVPYTLEGEVADDHLAGVTVQGIPVQVLAGHFSASVPLAQGETVVEVVATDAAGNREHRSVVLKVDSAPPQVTVLEPLSGSEASASTVHVRARVMAFAALEEVRIGTGVAAEESPGVYAADVALALGENTLVVTAKDVKGLTGRASVVVRYRSPTTEPLVVTGVQPAQGAMDVKTDALISVSFNKATTLESVRQGFEVLHRGKPLAGGYSLAPGGQTATFIAAAPLPEGELLQVRVEDLEAVVGPGQGADFVSELTVRRPLTRVRGYVMDDAFQPLPGVRVVLEGTTESVRTGADGNWSMIAPVTGPRVFRFEGGSTADGQPLPVVRRQVTIVPEAETADVPLVLTAVDTASATRVDTTTALHVDFQNRHGALALDGDPESLLFDDGQMLGTLTATRLEPVAVPVKLESSASPTALWQVGPSGVRVQKPLLLQFPNVTGLPPGRYVVVLAHEPRNHTLARVGLAKVSPDGMSIRTDAPLALRSVELVGYMSLSQEQDAVVRLALGETGGQGSSANDAGTEGALPPWLRMSPSWMPRWKQALDAFFVSEAHAQGLVLPWVTLDTFNQQRSLATVTGIVHAPQDRQITLSPSEALKAYIAVPREVTLPFRLPVSLRVERTTVGTDDELLAAFISAKSQDGLDIPAPDGESWSASTQRVDEDELVLSGNVPLDRGTTTVTLGGRKGSTLQTYILKVQAVPVTGSDAGPDAYRLVFSTDQGASTGTVELQSVVRFPNQRVTVTGPGPTMSTITGSTGTFGIPLNPPSDDEMGIACAEIPLGSRPIIGKDPETGAAFVQSMVTASYPTCSPTFHVSSGQQVRADILVDARLLHGALHFVDREGHALRRDCSAGGGSQFDADAGTFSTISNTDILRTEVHFFRADDLERPIAQFTVGAPDEKCEQPEPGRNVSQGHYARVRVGPTAPSKRIIRERCRELNPAILQDPSAPAPTNLSDGDRAFYETECRDNRTNFLRLTAGEPLVVVAVNHATGHTGMTRLNVPPIVKKQVDANGRCALDDEKGPMKVEEFGQTALLSRCSVAELGIDAPVYLFPPEIDVRVWRSAEPEGVTQDAPPTLVRHGGAATTRDTYVHVDTHWRVRTMAPAEWRTEDGGVREEPLDLHLPDRVDGGISPCPDPVRDGGVVPSDGGTKCRPDLIRDEGISGRLLETCSEYGAGMASSATKQTACLRAQDLQDVPAGVPPLAGRVVRVTSSAVEQPEVAQFGVVPGRGSAALQAAMRIVTPSGQRVTLGSLTRANYYLHVVGHEVFPRDLDGDGVLRPEEKNAKPPDFSEETGPHPLGLPKRAVGLKNVYASLDPDGFRVLRYDTAREHEFRVLELTDPKVIAQGSVDSRVLDGGSAEADPDDQAYVFLANLLEPEGTRRASTPVGDYVVRFGGDQYGVECDVSILSGGISGTCDNEFIDDVLSANDLLYVELYLSGNAENVLYRFNLMGLSPRVDLLKAGSYFTSERSVETGTDGKPVLDRAVSIPSVARFALDPDVIQRGRVKMCTSEQCAEGTLVKEADVELLGTGRYRVQETDGGIAEAPLEQLEETGLNAARLFVQPVPAPLVSMPGAETAKRFYLVQEIDVPEKRTLVQTLGTPKGTFEGLHARAPGQLTIQGINVADGHLSFEHEDFAVPQLAEVVRFARTYDNQSSLVGPTGVGWMHNYEGFVQEEELGRYTVVVAGQAYDFPVCRPVDEVHRTATDCVTDRSHGMRLRIEQRQTGTVAVVETANGYVYEFSTRARGFSQEERRRWLLDRFHDGHGRDMGEGWTRLTYKPNTNLVETVERTPGMLQLKLTYEPIDTTDETQAYRLRSMARNQGFEKLDKVELRLKSTGVALHTLKFAIDERGNLRNVVRTSALPATQEWAYEYELPPTGLSGHKLWLASNELKQAKLKLSAPDNDDLRFVQWQATYGREAQPGKYPHVEAFEAVTSVVGTGMPDPGWKITSPDPFTRSIHRPDGVTVTLDLNKYGNTRATDIPGLGSSTVAWGSDARGGPVQADLTVSPTGRAFQNTINDRLQLDGVTLKTRPSGSEPVPGAESGPLWSVTSRQEKTGRIQGMSLALGTCDGNPCRSTVSQPLSSAGDLQGLTVTGPANDTVFTMQQSPDPDGVVLAGTAPDGNTMRFYGHENQPLGLPLFADVVLPTPAKGGLQQYTVAYTYDALGNRTSEVNLSTGATVQLTYDAVGRLLSRTVPSTHDAAPEEKWQYTYALVFDGLRVTETVALGRWNRSHSRTVGYDGGLKTFEEYEYGPNNQKARISYDSYSGSRLQSFLDARNHRHTLTYDNAGRVTGETVETTPVYSQALDADGNVTRVTDSRGLSTRIFHDGLGRAVRWEYESKLSDDPCPEPGPCQYADVETVVLNAAGGVVKRSFGSLRTSAVKQHVLESTTDALGRQLRVWSNGSPGGVDSQTFYDGAGRVYHRVDNELGLDETFEYQDALGRVTQYVRTVQSVHGVRKLTETRTYTDSDSGVGTVVVKRTLTGREPVEEGTPEGGATAEDTREETRTYQVDARGHVLSLTETVDGQASLQTWKYDALGREFTHTDPVGRVTTFEYDAAGNLLVVKAPGDVTTGFTTTSFTHDAHGNVLTQVGPRDGESWVMFYDDLERLLSRALGAYGDAPTAHWSYSYPGNGVEQETAPEGVTTTRTYNARGLVEQETRAGKGGALSVRTKYDGTWVKQQTRSEGLSSLKVDRSQAGAIDDRGRPWKEAESWSAPGHSYQYSTQTSWDGREALTTESWSMEGQNLGGRLLTTDVDSLGNVVRKTQNGAVDAWDYYADGKSLWMLPAGYDGEVAATTWNYDTSGRVKTVRFGTELTTHSYYADGLLKSVTTPDTRVRALTYNARGLVETETYGIGSDVSRTTYAAYDQGGRAKAVKWAAGTSAESVWNYEYGPRDELLKETLPDVGTFEYGYDALARLTSVKPPSGSVTQPETYEPDFLGRTLVRRRGTATWSTAWNNGSPEEANGLGEHAEYVLDGRGRVVREVFKPGSEPITDASGAKRFIKDLESVDYVYNGLDQLRRVTESRASNEVVRNFRYDPQDRLQSVEDGTDTVSYGYHTSGAPSFVQAPAGRVEYGVDSLQRLNLVKLKDGRELDVKWEPGGNRLAMVGDAALKETYCYDARGRLKSVTHDARREICDAQPIGAPKLRYSYTYDERDNRLTEVVDRSGASGQEQTEYGYDAADRLTGVRYPDGESVLYALAKDGSRKGEKTATGYLGTLGPDGFAGLADPQNHLTYEYDTEIGGLAAIKKRVKNPQSGETSNVPVAQYQTNKAGRVVSEQRGDFQRLTRFDAAGRLVEVELSTEDGQQRQVKYQYDYAGLRRARAVGDVATKYLWSGNTLVEERLPGTGAVLYQRGAGLVLATGNERILQDGLGSAVGRLSTSGTLTVNRYDAWGGYRDGNTPTSMQPSLGFTGHAFDADVGLTYAQQRWLDTATGRFVSLDPLPGQPMLPMRWNGSIYAMGSPLRYVDPTGEAEDWALEVSSGEAGDMLAENSERLSQRCSQGDQRACNELTAVRVVSGSMLVGITAGVALVSAPTVIVYVGSIGGGAVALESGVDALGVVTAIPGCMIYRDPSACMAGAVSTLDLMAGPNLMGDTAQFGYWTSRKRPQAVSVEVLDANDPRGRDARLVGSNALPAPGSSGTAQASKLHPLEYQTPVATRRLKSNNPEIEELLYPTRRPTGPVLPGRQGIKIKYRPTPDEMERLSTKFGEDGTEFAVTYVWGPGKNGGGGQYYLHSGTNDQVAIPVAKNRMFIYHTHPGTRHLPGNPEPSGPDKDFMDFLANPKLVGSPQRTSTIVPVNQGGILRRFGGRQYEEERDAWLRHQNLCKGVCQCKRNNCE</sequence>
<dbReference type="InterPro" id="IPR045351">
    <property type="entry name" value="DUF6531"/>
</dbReference>
<dbReference type="Pfam" id="PF09136">
    <property type="entry name" value="Glucodextran_B"/>
    <property type="match status" value="4"/>
</dbReference>
<feature type="region of interest" description="Disordered" evidence="1">
    <location>
        <begin position="2857"/>
        <end position="2879"/>
    </location>
</feature>
<dbReference type="PANTHER" id="PTHR32305">
    <property type="match status" value="1"/>
</dbReference>
<feature type="region of interest" description="Disordered" evidence="1">
    <location>
        <begin position="3516"/>
        <end position="3540"/>
    </location>
</feature>
<evidence type="ECO:0000259" key="2">
    <source>
        <dbReference type="Pfam" id="PF20148"/>
    </source>
</evidence>
<dbReference type="InterPro" id="IPR013783">
    <property type="entry name" value="Ig-like_fold"/>
</dbReference>
<dbReference type="NCBIfam" id="TIGR01643">
    <property type="entry name" value="YD_repeat_2x"/>
    <property type="match status" value="2"/>
</dbReference>
<feature type="compositionally biased region" description="Gly residues" evidence="1">
    <location>
        <begin position="700"/>
        <end position="712"/>
    </location>
</feature>
<name>A0ABX7P6S7_9BACT</name>
<dbReference type="InterPro" id="IPR031325">
    <property type="entry name" value="RHS_repeat"/>
</dbReference>
<dbReference type="NCBIfam" id="TIGR03696">
    <property type="entry name" value="Rhs_assc_core"/>
    <property type="match status" value="1"/>
</dbReference>
<protein>
    <recommendedName>
        <fullName evidence="2">DUF6531 domain-containing protein</fullName>
    </recommendedName>
</protein>
<dbReference type="InterPro" id="IPR022385">
    <property type="entry name" value="Rhs_assc_core"/>
</dbReference>
<feature type="region of interest" description="Disordered" evidence="1">
    <location>
        <begin position="1949"/>
        <end position="1982"/>
    </location>
</feature>
<gene>
    <name evidence="3" type="ORF">JY651_14960</name>
</gene>
<feature type="region of interest" description="Disordered" evidence="1">
    <location>
        <begin position="2102"/>
        <end position="2124"/>
    </location>
</feature>
<dbReference type="Proteomes" id="UP000662747">
    <property type="component" value="Chromosome"/>
</dbReference>
<evidence type="ECO:0000313" key="4">
    <source>
        <dbReference type="Proteomes" id="UP000662747"/>
    </source>
</evidence>
<dbReference type="InterPro" id="IPR050708">
    <property type="entry name" value="T6SS_VgrG/RHS"/>
</dbReference>
<dbReference type="PANTHER" id="PTHR32305:SF15">
    <property type="entry name" value="PROTEIN RHSA-RELATED"/>
    <property type="match status" value="1"/>
</dbReference>
<dbReference type="Pfam" id="PF05593">
    <property type="entry name" value="RHS_repeat"/>
    <property type="match status" value="2"/>
</dbReference>
<dbReference type="SUPFAM" id="SSF49464">
    <property type="entry name" value="Carboxypeptidase regulatory domain-like"/>
    <property type="match status" value="1"/>
</dbReference>
<reference evidence="3 4" key="1">
    <citation type="submission" date="2021-02" db="EMBL/GenBank/DDBJ databases">
        <title>De Novo genome assembly of isolated myxobacteria.</title>
        <authorList>
            <person name="Stevens D.C."/>
        </authorList>
    </citation>
    <scope>NUCLEOTIDE SEQUENCE [LARGE SCALE GENOMIC DNA]</scope>
    <source>
        <strain evidence="4">SCPEA02</strain>
    </source>
</reference>
<dbReference type="InterPro" id="IPR008969">
    <property type="entry name" value="CarboxyPept-like_regulatory"/>
</dbReference>
<dbReference type="PROSITE" id="PS51257">
    <property type="entry name" value="PROKAR_LIPOPROTEIN"/>
    <property type="match status" value="1"/>
</dbReference>
<dbReference type="InterPro" id="IPR006530">
    <property type="entry name" value="YD"/>
</dbReference>
<feature type="region of interest" description="Disordered" evidence="1">
    <location>
        <begin position="3310"/>
        <end position="3331"/>
    </location>
</feature>
<dbReference type="Gene3D" id="2.180.10.10">
    <property type="entry name" value="RHS repeat-associated core"/>
    <property type="match status" value="3"/>
</dbReference>
<dbReference type="Gene3D" id="2.60.40.10">
    <property type="entry name" value="Immunoglobulins"/>
    <property type="match status" value="7"/>
</dbReference>
<feature type="region of interest" description="Disordered" evidence="1">
    <location>
        <begin position="689"/>
        <end position="720"/>
    </location>
</feature>
<feature type="domain" description="DUF6531" evidence="2">
    <location>
        <begin position="2448"/>
        <end position="2503"/>
    </location>
</feature>
<dbReference type="Pfam" id="PF20148">
    <property type="entry name" value="DUF6531"/>
    <property type="match status" value="1"/>
</dbReference>
<organism evidence="3 4">
    <name type="scientific">Pyxidicoccus parkwayensis</name>
    <dbReference type="NCBI Taxonomy" id="2813578"/>
    <lineage>
        <taxon>Bacteria</taxon>
        <taxon>Pseudomonadati</taxon>
        <taxon>Myxococcota</taxon>
        <taxon>Myxococcia</taxon>
        <taxon>Myxococcales</taxon>
        <taxon>Cystobacterineae</taxon>
        <taxon>Myxococcaceae</taxon>
        <taxon>Pyxidicoccus</taxon>
    </lineage>
</organism>
<keyword evidence="4" id="KW-1185">Reference proteome</keyword>
<evidence type="ECO:0000313" key="3">
    <source>
        <dbReference type="EMBL" id="QSQ26146.1"/>
    </source>
</evidence>
<feature type="compositionally biased region" description="Basic and acidic residues" evidence="1">
    <location>
        <begin position="2102"/>
        <end position="2112"/>
    </location>
</feature>
<dbReference type="EMBL" id="CP071090">
    <property type="protein sequence ID" value="QSQ26146.1"/>
    <property type="molecule type" value="Genomic_DNA"/>
</dbReference>
<evidence type="ECO:0000256" key="1">
    <source>
        <dbReference type="SAM" id="MobiDB-lite"/>
    </source>
</evidence>
<proteinExistence type="predicted"/>